<evidence type="ECO:0000313" key="3">
    <source>
        <dbReference type="Proteomes" id="UP001175226"/>
    </source>
</evidence>
<dbReference type="SUPFAM" id="SSF56112">
    <property type="entry name" value="Protein kinase-like (PK-like)"/>
    <property type="match status" value="1"/>
</dbReference>
<dbReference type="AlphaFoldDB" id="A0AA39JAJ4"/>
<keyword evidence="3" id="KW-1185">Reference proteome</keyword>
<dbReference type="PROSITE" id="PS50011">
    <property type="entry name" value="PROTEIN_KINASE_DOM"/>
    <property type="match status" value="1"/>
</dbReference>
<proteinExistence type="predicted"/>
<evidence type="ECO:0000313" key="2">
    <source>
        <dbReference type="EMBL" id="KAK0439225.1"/>
    </source>
</evidence>
<feature type="domain" description="Protein kinase" evidence="1">
    <location>
        <begin position="98"/>
        <end position="336"/>
    </location>
</feature>
<sequence length="336" mass="37950">MTVALSPLLRNAIAMGKSSPSSSLNLNLNDPETLRSYYEDLLKYREQTYGNSLNTGWSFVVTLDPHPSASGHSSRPLPTFAVKGGSYKLSLSCPVKPYRHEIQYSQIWIADVFKLGQSRCLGQVILKIFQPSLMPLPDIDDRDNYRLFEYVRPGIMSSTEDNAYRELQPLQGTTVPYYYGMYTRTMPNGEDADVLIMEYVKGETLEQWLSGRPEHTKPEDLGNADAKYVADTKIMFKKVLTAVHSINRLGVAHRDVCPSCIILTPNPSGTPVVIDFALAACNVDLKLIRRKYENNIQAIDPLRECCRPHRDGILKWAKEELANPSNTWIKFNIDQS</sequence>
<gene>
    <name evidence="2" type="ORF">EV421DRAFT_2020975</name>
</gene>
<dbReference type="GO" id="GO:0004672">
    <property type="term" value="F:protein kinase activity"/>
    <property type="evidence" value="ECO:0007669"/>
    <property type="project" value="InterPro"/>
</dbReference>
<organism evidence="2 3">
    <name type="scientific">Armillaria borealis</name>
    <dbReference type="NCBI Taxonomy" id="47425"/>
    <lineage>
        <taxon>Eukaryota</taxon>
        <taxon>Fungi</taxon>
        <taxon>Dikarya</taxon>
        <taxon>Basidiomycota</taxon>
        <taxon>Agaricomycotina</taxon>
        <taxon>Agaricomycetes</taxon>
        <taxon>Agaricomycetidae</taxon>
        <taxon>Agaricales</taxon>
        <taxon>Marasmiineae</taxon>
        <taxon>Physalacriaceae</taxon>
        <taxon>Armillaria</taxon>
    </lineage>
</organism>
<dbReference type="GO" id="GO:0005524">
    <property type="term" value="F:ATP binding"/>
    <property type="evidence" value="ECO:0007669"/>
    <property type="project" value="InterPro"/>
</dbReference>
<reference evidence="2" key="1">
    <citation type="submission" date="2023-06" db="EMBL/GenBank/DDBJ databases">
        <authorList>
            <consortium name="Lawrence Berkeley National Laboratory"/>
            <person name="Ahrendt S."/>
            <person name="Sahu N."/>
            <person name="Indic B."/>
            <person name="Wong-Bajracharya J."/>
            <person name="Merenyi Z."/>
            <person name="Ke H.-M."/>
            <person name="Monk M."/>
            <person name="Kocsube S."/>
            <person name="Drula E."/>
            <person name="Lipzen A."/>
            <person name="Balint B."/>
            <person name="Henrissat B."/>
            <person name="Andreopoulos B."/>
            <person name="Martin F.M."/>
            <person name="Harder C.B."/>
            <person name="Rigling D."/>
            <person name="Ford K.L."/>
            <person name="Foster G.D."/>
            <person name="Pangilinan J."/>
            <person name="Papanicolaou A."/>
            <person name="Barry K."/>
            <person name="LaButti K."/>
            <person name="Viragh M."/>
            <person name="Koriabine M."/>
            <person name="Yan M."/>
            <person name="Riley R."/>
            <person name="Champramary S."/>
            <person name="Plett K.L."/>
            <person name="Tsai I.J."/>
            <person name="Slot J."/>
            <person name="Sipos G."/>
            <person name="Plett J."/>
            <person name="Nagy L.G."/>
            <person name="Grigoriev I.V."/>
        </authorList>
    </citation>
    <scope>NUCLEOTIDE SEQUENCE</scope>
    <source>
        <strain evidence="2">FPL87.14</strain>
    </source>
</reference>
<dbReference type="InterPro" id="IPR000719">
    <property type="entry name" value="Prot_kinase_dom"/>
</dbReference>
<evidence type="ECO:0000259" key="1">
    <source>
        <dbReference type="PROSITE" id="PS50011"/>
    </source>
</evidence>
<dbReference type="InterPro" id="IPR011009">
    <property type="entry name" value="Kinase-like_dom_sf"/>
</dbReference>
<dbReference type="Gene3D" id="1.10.510.10">
    <property type="entry name" value="Transferase(Phosphotransferase) domain 1"/>
    <property type="match status" value="1"/>
</dbReference>
<comment type="caution">
    <text evidence="2">The sequence shown here is derived from an EMBL/GenBank/DDBJ whole genome shotgun (WGS) entry which is preliminary data.</text>
</comment>
<protein>
    <recommendedName>
        <fullName evidence="1">Protein kinase domain-containing protein</fullName>
    </recommendedName>
</protein>
<dbReference type="Proteomes" id="UP001175226">
    <property type="component" value="Unassembled WGS sequence"/>
</dbReference>
<name>A0AA39JAJ4_9AGAR</name>
<accession>A0AA39JAJ4</accession>
<dbReference type="EMBL" id="JAUEPT010000039">
    <property type="protein sequence ID" value="KAK0439225.1"/>
    <property type="molecule type" value="Genomic_DNA"/>
</dbReference>